<dbReference type="RefSeq" id="WP_149321104.1">
    <property type="nucleotide sequence ID" value="NZ_JARWAH010000001.1"/>
</dbReference>
<organism evidence="1 2">
    <name type="scientific">Halomonas eurihalina</name>
    <dbReference type="NCBI Taxonomy" id="42566"/>
    <lineage>
        <taxon>Bacteria</taxon>
        <taxon>Pseudomonadati</taxon>
        <taxon>Pseudomonadota</taxon>
        <taxon>Gammaproteobacteria</taxon>
        <taxon>Oceanospirillales</taxon>
        <taxon>Halomonadaceae</taxon>
        <taxon>Halomonas</taxon>
    </lineage>
</organism>
<evidence type="ECO:0000313" key="1">
    <source>
        <dbReference type="EMBL" id="TZG40704.1"/>
    </source>
</evidence>
<accession>A0A5D9D9W3</accession>
<proteinExistence type="predicted"/>
<gene>
    <name evidence="1" type="ORF">FZZ93_04320</name>
</gene>
<evidence type="ECO:0000313" key="2">
    <source>
        <dbReference type="Proteomes" id="UP000324260"/>
    </source>
</evidence>
<dbReference type="EMBL" id="VTPU01000003">
    <property type="protein sequence ID" value="TZG40704.1"/>
    <property type="molecule type" value="Genomic_DNA"/>
</dbReference>
<dbReference type="AlphaFoldDB" id="A0A5D9D9W3"/>
<comment type="caution">
    <text evidence="1">The sequence shown here is derived from an EMBL/GenBank/DDBJ whole genome shotgun (WGS) entry which is preliminary data.</text>
</comment>
<name>A0A5D9D9W3_HALER</name>
<reference evidence="1 2" key="1">
    <citation type="submission" date="2019-08" db="EMBL/GenBank/DDBJ databases">
        <title>Draft Genome Sequence of Halomonas eurihalina Isolated from Preserved Hide-surface.</title>
        <authorList>
            <person name="Hussain S.A."/>
            <person name="Xu A."/>
            <person name="Sarker M."/>
            <person name="Sommers C."/>
        </authorList>
    </citation>
    <scope>NUCLEOTIDE SEQUENCE [LARGE SCALE GENOMIC DNA]</scope>
    <source>
        <strain evidence="1 2">MS1</strain>
    </source>
</reference>
<keyword evidence="2" id="KW-1185">Reference proteome</keyword>
<sequence>MNIKERKVRLIEEKRQARAKGNIITTPRHPIIGSRWAEPKDPITAVRAADSVVEVAMHTSEWSRHSRDIEHVREQCGDPEAVTDFATHLVEEDLLGCGIAELGIEFTVGHFNGKLRTTTMCDTKNRKNLFWRRFRAESGD</sequence>
<dbReference type="Proteomes" id="UP000324260">
    <property type="component" value="Unassembled WGS sequence"/>
</dbReference>
<protein>
    <submittedName>
        <fullName evidence="1">Uncharacterized protein</fullName>
    </submittedName>
</protein>